<name>A0A448WTN5_9PLAT</name>
<evidence type="ECO:0000313" key="1">
    <source>
        <dbReference type="EMBL" id="VEL19858.1"/>
    </source>
</evidence>
<evidence type="ECO:0000313" key="2">
    <source>
        <dbReference type="Proteomes" id="UP000784294"/>
    </source>
</evidence>
<accession>A0A448WTN5</accession>
<protein>
    <submittedName>
        <fullName evidence="1">Uncharacterized protein</fullName>
    </submittedName>
</protein>
<dbReference type="EMBL" id="CAAALY010043592">
    <property type="protein sequence ID" value="VEL19858.1"/>
    <property type="molecule type" value="Genomic_DNA"/>
</dbReference>
<proteinExistence type="predicted"/>
<gene>
    <name evidence="1" type="ORF">PXEA_LOCUS13298</name>
</gene>
<dbReference type="Proteomes" id="UP000784294">
    <property type="component" value="Unassembled WGS sequence"/>
</dbReference>
<keyword evidence="2" id="KW-1185">Reference proteome</keyword>
<sequence>MSGRRGLHTSANQMVGLLTYTSRSMTLSGRECTAASPTLAFPQSPAPTTHKSISEAYRALLSILCKKHSCMMSSCISPEPSSFFSHRHSSTRHYCVPTTRTISHMLLLFLSFLPDPRHPPLRDNRWSTRPSFMLATCSSLRHLLSSYLPTAQLADMFARMFAGQESRPPPNLT</sequence>
<dbReference type="AlphaFoldDB" id="A0A448WTN5"/>
<organism evidence="1 2">
    <name type="scientific">Protopolystoma xenopodis</name>
    <dbReference type="NCBI Taxonomy" id="117903"/>
    <lineage>
        <taxon>Eukaryota</taxon>
        <taxon>Metazoa</taxon>
        <taxon>Spiralia</taxon>
        <taxon>Lophotrochozoa</taxon>
        <taxon>Platyhelminthes</taxon>
        <taxon>Monogenea</taxon>
        <taxon>Polyopisthocotylea</taxon>
        <taxon>Polystomatidea</taxon>
        <taxon>Polystomatidae</taxon>
        <taxon>Protopolystoma</taxon>
    </lineage>
</organism>
<comment type="caution">
    <text evidence="1">The sequence shown here is derived from an EMBL/GenBank/DDBJ whole genome shotgun (WGS) entry which is preliminary data.</text>
</comment>
<reference evidence="1" key="1">
    <citation type="submission" date="2018-11" db="EMBL/GenBank/DDBJ databases">
        <authorList>
            <consortium name="Pathogen Informatics"/>
        </authorList>
    </citation>
    <scope>NUCLEOTIDE SEQUENCE</scope>
</reference>